<protein>
    <submittedName>
        <fullName evidence="1">Uncharacterized protein</fullName>
    </submittedName>
</protein>
<evidence type="ECO:0000313" key="2">
    <source>
        <dbReference type="Proteomes" id="UP001497680"/>
    </source>
</evidence>
<name>A0ACC0CW95_9PEZI</name>
<proteinExistence type="predicted"/>
<accession>A0ACC0CW95</accession>
<sequence>MTLSSASSFFIVMIISSASTLKAWMFSKQRPTRLTRWFRSFFSTPITFSLSRTSLISILVSRSTNNLKSGVSF</sequence>
<organism evidence="1 2">
    <name type="scientific">Hypoxylon rubiginosum</name>
    <dbReference type="NCBI Taxonomy" id="110542"/>
    <lineage>
        <taxon>Eukaryota</taxon>
        <taxon>Fungi</taxon>
        <taxon>Dikarya</taxon>
        <taxon>Ascomycota</taxon>
        <taxon>Pezizomycotina</taxon>
        <taxon>Sordariomycetes</taxon>
        <taxon>Xylariomycetidae</taxon>
        <taxon>Xylariales</taxon>
        <taxon>Hypoxylaceae</taxon>
        <taxon>Hypoxylon</taxon>
    </lineage>
</organism>
<reference evidence="1 2" key="1">
    <citation type="journal article" date="2022" name="New Phytol.">
        <title>Ecological generalism drives hyperdiversity of secondary metabolite gene clusters in xylarialean endophytes.</title>
        <authorList>
            <person name="Franco M.E.E."/>
            <person name="Wisecaver J.H."/>
            <person name="Arnold A.E."/>
            <person name="Ju Y.M."/>
            <person name="Slot J.C."/>
            <person name="Ahrendt S."/>
            <person name="Moore L.P."/>
            <person name="Eastman K.E."/>
            <person name="Scott K."/>
            <person name="Konkel Z."/>
            <person name="Mondo S.J."/>
            <person name="Kuo A."/>
            <person name="Hayes R.D."/>
            <person name="Haridas S."/>
            <person name="Andreopoulos B."/>
            <person name="Riley R."/>
            <person name="LaButti K."/>
            <person name="Pangilinan J."/>
            <person name="Lipzen A."/>
            <person name="Amirebrahimi M."/>
            <person name="Yan J."/>
            <person name="Adam C."/>
            <person name="Keymanesh K."/>
            <person name="Ng V."/>
            <person name="Louie K."/>
            <person name="Northen T."/>
            <person name="Drula E."/>
            <person name="Henrissat B."/>
            <person name="Hsieh H.M."/>
            <person name="Youens-Clark K."/>
            <person name="Lutzoni F."/>
            <person name="Miadlikowska J."/>
            <person name="Eastwood D.C."/>
            <person name="Hamelin R.C."/>
            <person name="Grigoriev I.V."/>
            <person name="U'Ren J.M."/>
        </authorList>
    </citation>
    <scope>NUCLEOTIDE SEQUENCE [LARGE SCALE GENOMIC DNA]</scope>
    <source>
        <strain evidence="1 2">ER1909</strain>
    </source>
</reference>
<gene>
    <name evidence="1" type="ORF">F4821DRAFT_242500</name>
</gene>
<dbReference type="Proteomes" id="UP001497680">
    <property type="component" value="Unassembled WGS sequence"/>
</dbReference>
<comment type="caution">
    <text evidence="1">The sequence shown here is derived from an EMBL/GenBank/DDBJ whole genome shotgun (WGS) entry which is preliminary data.</text>
</comment>
<dbReference type="EMBL" id="MU394335">
    <property type="protein sequence ID" value="KAI6084560.1"/>
    <property type="molecule type" value="Genomic_DNA"/>
</dbReference>
<evidence type="ECO:0000313" key="1">
    <source>
        <dbReference type="EMBL" id="KAI6084560.1"/>
    </source>
</evidence>
<keyword evidence="2" id="KW-1185">Reference proteome</keyword>